<organism evidence="11 12">
    <name type="scientific">Legionella lansingensis</name>
    <dbReference type="NCBI Taxonomy" id="45067"/>
    <lineage>
        <taxon>Bacteria</taxon>
        <taxon>Pseudomonadati</taxon>
        <taxon>Pseudomonadota</taxon>
        <taxon>Gammaproteobacteria</taxon>
        <taxon>Legionellales</taxon>
        <taxon>Legionellaceae</taxon>
        <taxon>Legionella</taxon>
    </lineage>
</organism>
<dbReference type="CDD" id="cd04724">
    <property type="entry name" value="Tryptophan_synthase_alpha"/>
    <property type="match status" value="1"/>
</dbReference>
<evidence type="ECO:0000256" key="10">
    <source>
        <dbReference type="RuleBase" id="RU003662"/>
    </source>
</evidence>
<evidence type="ECO:0000256" key="8">
    <source>
        <dbReference type="ARBA" id="ARBA00049047"/>
    </source>
</evidence>
<comment type="subunit">
    <text evidence="3 9">Tetramer of two alpha and two beta chains.</text>
</comment>
<dbReference type="FunFam" id="3.20.20.70:FF:000037">
    <property type="entry name" value="Tryptophan synthase alpha chain"/>
    <property type="match status" value="1"/>
</dbReference>
<evidence type="ECO:0000256" key="1">
    <source>
        <dbReference type="ARBA" id="ARBA00003365"/>
    </source>
</evidence>
<dbReference type="InterPro" id="IPR013785">
    <property type="entry name" value="Aldolase_TIM"/>
</dbReference>
<dbReference type="AlphaFoldDB" id="A0A0W0VTG5"/>
<evidence type="ECO:0000313" key="12">
    <source>
        <dbReference type="Proteomes" id="UP000054869"/>
    </source>
</evidence>
<dbReference type="Pfam" id="PF00290">
    <property type="entry name" value="Trp_syntA"/>
    <property type="match status" value="1"/>
</dbReference>
<feature type="active site" description="Proton acceptor" evidence="9">
    <location>
        <position position="60"/>
    </location>
</feature>
<dbReference type="RefSeq" id="WP_058387146.1">
    <property type="nucleotide sequence ID" value="NZ_CAAAJD010000013.1"/>
</dbReference>
<comment type="function">
    <text evidence="1 9">The alpha subunit is responsible for the aldol cleavage of indoleglycerol phosphate to indole and glyceraldehyde 3-phosphate.</text>
</comment>
<dbReference type="GO" id="GO:0005829">
    <property type="term" value="C:cytosol"/>
    <property type="evidence" value="ECO:0007669"/>
    <property type="project" value="TreeGrafter"/>
</dbReference>
<comment type="caution">
    <text evidence="11">The sequence shown here is derived from an EMBL/GenBank/DDBJ whole genome shotgun (WGS) entry which is preliminary data.</text>
</comment>
<reference evidence="11 12" key="1">
    <citation type="submission" date="2015-11" db="EMBL/GenBank/DDBJ databases">
        <title>Genomic analysis of 38 Legionella species identifies large and diverse effector repertoires.</title>
        <authorList>
            <person name="Burstein D."/>
            <person name="Amaro F."/>
            <person name="Zusman T."/>
            <person name="Lifshitz Z."/>
            <person name="Cohen O."/>
            <person name="Gilbert J.A."/>
            <person name="Pupko T."/>
            <person name="Shuman H.A."/>
            <person name="Segal G."/>
        </authorList>
    </citation>
    <scope>NUCLEOTIDE SEQUENCE [LARGE SCALE GENOMIC DNA]</scope>
    <source>
        <strain evidence="11 12">ATCC 49751</strain>
    </source>
</reference>
<sequence length="268" mass="29672">MNRIDKTLAQLREQGKKILSPYITAGDPNPAMTVPLMHELVTAGANILEVGIPFSDPMAEGPVIQGAMERALAHGMDCDHVFSMVEQFRKHDKNTPIILMGYLNPIEQYGYERFAKRAQEVGADGTIIVDLPPEESEFIASVWQRNNLHSIYLCSPTTSDKRMALINSYGRGYFYYVSLKGVTGSEDFDLDTVKEQYQQRKSQVSLPLMVGFGIKTPTMAAKVAAFADGVIVGAALIKKIHEAYVAQNNAIAEGASLIREMRQKIDNE</sequence>
<comment type="similarity">
    <text evidence="9 10">Belongs to the TrpA family.</text>
</comment>
<keyword evidence="7 9" id="KW-0456">Lyase</keyword>
<feature type="active site" description="Proton acceptor" evidence="9">
    <location>
        <position position="49"/>
    </location>
</feature>
<gene>
    <name evidence="9 11" type="primary">trpA</name>
    <name evidence="11" type="ORF">Llan_0919</name>
</gene>
<dbReference type="UniPathway" id="UPA00035">
    <property type="reaction ID" value="UER00044"/>
</dbReference>
<proteinExistence type="inferred from homology"/>
<protein>
    <recommendedName>
        <fullName evidence="9">Tryptophan synthase alpha chain</fullName>
        <ecNumber evidence="9">4.2.1.20</ecNumber>
    </recommendedName>
</protein>
<comment type="pathway">
    <text evidence="2 9">Amino-acid biosynthesis; L-tryptophan biosynthesis; L-tryptophan from chorismate: step 5/5.</text>
</comment>
<keyword evidence="6 9" id="KW-0057">Aromatic amino acid biosynthesis</keyword>
<evidence type="ECO:0000313" key="11">
    <source>
        <dbReference type="EMBL" id="KTD23420.1"/>
    </source>
</evidence>
<dbReference type="PANTHER" id="PTHR43406:SF1">
    <property type="entry name" value="TRYPTOPHAN SYNTHASE ALPHA CHAIN, CHLOROPLASTIC"/>
    <property type="match status" value="1"/>
</dbReference>
<evidence type="ECO:0000256" key="5">
    <source>
        <dbReference type="ARBA" id="ARBA00022822"/>
    </source>
</evidence>
<evidence type="ECO:0000256" key="6">
    <source>
        <dbReference type="ARBA" id="ARBA00023141"/>
    </source>
</evidence>
<dbReference type="PROSITE" id="PS00167">
    <property type="entry name" value="TRP_SYNTHASE_ALPHA"/>
    <property type="match status" value="1"/>
</dbReference>
<dbReference type="STRING" id="45067.Llan_0919"/>
<keyword evidence="5 9" id="KW-0822">Tryptophan biosynthesis</keyword>
<keyword evidence="4 9" id="KW-0028">Amino-acid biosynthesis</keyword>
<dbReference type="OrthoDB" id="9804578at2"/>
<dbReference type="EC" id="4.2.1.20" evidence="9"/>
<evidence type="ECO:0000256" key="9">
    <source>
        <dbReference type="HAMAP-Rule" id="MF_00131"/>
    </source>
</evidence>
<dbReference type="InterPro" id="IPR018204">
    <property type="entry name" value="Trp_synthase_alpha_AS"/>
</dbReference>
<dbReference type="InterPro" id="IPR002028">
    <property type="entry name" value="Trp_synthase_suA"/>
</dbReference>
<dbReference type="GO" id="GO:0004834">
    <property type="term" value="F:tryptophan synthase activity"/>
    <property type="evidence" value="ECO:0007669"/>
    <property type="project" value="UniProtKB-UniRule"/>
</dbReference>
<dbReference type="InterPro" id="IPR011060">
    <property type="entry name" value="RibuloseP-bd_barrel"/>
</dbReference>
<dbReference type="NCBIfam" id="TIGR00262">
    <property type="entry name" value="trpA"/>
    <property type="match status" value="1"/>
</dbReference>
<evidence type="ECO:0000256" key="7">
    <source>
        <dbReference type="ARBA" id="ARBA00023239"/>
    </source>
</evidence>
<dbReference type="PATRIC" id="fig|45067.4.peg.951"/>
<accession>A0A0W0VTG5</accession>
<dbReference type="Gene3D" id="3.20.20.70">
    <property type="entry name" value="Aldolase class I"/>
    <property type="match status" value="1"/>
</dbReference>
<dbReference type="SUPFAM" id="SSF51366">
    <property type="entry name" value="Ribulose-phoshate binding barrel"/>
    <property type="match status" value="1"/>
</dbReference>
<dbReference type="PANTHER" id="PTHR43406">
    <property type="entry name" value="TRYPTOPHAN SYNTHASE, ALPHA CHAIN"/>
    <property type="match status" value="1"/>
</dbReference>
<keyword evidence="12" id="KW-1185">Reference proteome</keyword>
<comment type="catalytic activity">
    <reaction evidence="8 9">
        <text>(1S,2R)-1-C-(indol-3-yl)glycerol 3-phosphate + L-serine = D-glyceraldehyde 3-phosphate + L-tryptophan + H2O</text>
        <dbReference type="Rhea" id="RHEA:10532"/>
        <dbReference type="ChEBI" id="CHEBI:15377"/>
        <dbReference type="ChEBI" id="CHEBI:33384"/>
        <dbReference type="ChEBI" id="CHEBI:57912"/>
        <dbReference type="ChEBI" id="CHEBI:58866"/>
        <dbReference type="ChEBI" id="CHEBI:59776"/>
        <dbReference type="EC" id="4.2.1.20"/>
    </reaction>
</comment>
<dbReference type="EMBL" id="LNYI01000015">
    <property type="protein sequence ID" value="KTD23420.1"/>
    <property type="molecule type" value="Genomic_DNA"/>
</dbReference>
<dbReference type="eggNOG" id="COG0159">
    <property type="taxonomic scope" value="Bacteria"/>
</dbReference>
<evidence type="ECO:0000256" key="2">
    <source>
        <dbReference type="ARBA" id="ARBA00004733"/>
    </source>
</evidence>
<evidence type="ECO:0000256" key="3">
    <source>
        <dbReference type="ARBA" id="ARBA00011270"/>
    </source>
</evidence>
<dbReference type="Proteomes" id="UP000054869">
    <property type="component" value="Unassembled WGS sequence"/>
</dbReference>
<name>A0A0W0VTG5_9GAMM</name>
<evidence type="ECO:0000256" key="4">
    <source>
        <dbReference type="ARBA" id="ARBA00022605"/>
    </source>
</evidence>
<dbReference type="HAMAP" id="MF_00131">
    <property type="entry name" value="Trp_synth_alpha"/>
    <property type="match status" value="1"/>
</dbReference>